<name>A0A8K0PAV4_9PEZI</name>
<evidence type="ECO:0000313" key="3">
    <source>
        <dbReference type="EMBL" id="KAG8625050.1"/>
    </source>
</evidence>
<dbReference type="SUPFAM" id="SSF51445">
    <property type="entry name" value="(Trans)glycosidases"/>
    <property type="match status" value="1"/>
</dbReference>
<reference evidence="3" key="1">
    <citation type="submission" date="2021-07" db="EMBL/GenBank/DDBJ databases">
        <title>Elsinoe batatas strain:CRI-CJ2 Genome sequencing and assembly.</title>
        <authorList>
            <person name="Huang L."/>
        </authorList>
    </citation>
    <scope>NUCLEOTIDE SEQUENCE</scope>
    <source>
        <strain evidence="3">CRI-CJ2</strain>
    </source>
</reference>
<dbReference type="PANTHER" id="PTHR10353:SF53">
    <property type="entry name" value="BETA-1,4-GLUCOSIDASE (EUROFUNG)"/>
    <property type="match status" value="1"/>
</dbReference>
<feature type="chain" id="PRO_5035466290" description="Glycoside hydrolase family 1 protein" evidence="2">
    <location>
        <begin position="19"/>
        <end position="612"/>
    </location>
</feature>
<evidence type="ECO:0000256" key="2">
    <source>
        <dbReference type="SAM" id="SignalP"/>
    </source>
</evidence>
<dbReference type="Proteomes" id="UP000809789">
    <property type="component" value="Unassembled WGS sequence"/>
</dbReference>
<feature type="signal peptide" evidence="2">
    <location>
        <begin position="1"/>
        <end position="18"/>
    </location>
</feature>
<evidence type="ECO:0000313" key="4">
    <source>
        <dbReference type="Proteomes" id="UP000809789"/>
    </source>
</evidence>
<dbReference type="AlphaFoldDB" id="A0A8K0PAV4"/>
<dbReference type="InterPro" id="IPR017853">
    <property type="entry name" value="GH"/>
</dbReference>
<comment type="similarity">
    <text evidence="1">Belongs to the glycosyl hydrolase 1 family.</text>
</comment>
<dbReference type="GO" id="GO:0005975">
    <property type="term" value="P:carbohydrate metabolic process"/>
    <property type="evidence" value="ECO:0007669"/>
    <property type="project" value="InterPro"/>
</dbReference>
<dbReference type="Pfam" id="PF00232">
    <property type="entry name" value="Glyco_hydro_1"/>
    <property type="match status" value="2"/>
</dbReference>
<protein>
    <recommendedName>
        <fullName evidence="5">Glycoside hydrolase family 1 protein</fullName>
    </recommendedName>
</protein>
<keyword evidence="4" id="KW-1185">Reference proteome</keyword>
<proteinExistence type="inferred from homology"/>
<keyword evidence="2" id="KW-0732">Signal</keyword>
<dbReference type="GO" id="GO:0008422">
    <property type="term" value="F:beta-glucosidase activity"/>
    <property type="evidence" value="ECO:0007669"/>
    <property type="project" value="TreeGrafter"/>
</dbReference>
<organism evidence="3 4">
    <name type="scientific">Elsinoe batatas</name>
    <dbReference type="NCBI Taxonomy" id="2601811"/>
    <lineage>
        <taxon>Eukaryota</taxon>
        <taxon>Fungi</taxon>
        <taxon>Dikarya</taxon>
        <taxon>Ascomycota</taxon>
        <taxon>Pezizomycotina</taxon>
        <taxon>Dothideomycetes</taxon>
        <taxon>Dothideomycetidae</taxon>
        <taxon>Myriangiales</taxon>
        <taxon>Elsinoaceae</taxon>
        <taxon>Elsinoe</taxon>
    </lineage>
</organism>
<sequence length="612" mass="68181">MVASRCAPLLTLIFTVGAQQIYIPVQGPSARPQCSKHNFYAAAIPSYTFRDFSFTNRETVRTATSAPAPTTMPHYAPPYESLSTLIPAQTTTQWGNWDPNATTTASGTGNPYGNASWTALWTNVPLPGYSKGIYSTTVFPPPIPSEQLVLPPPEYFQPQDCYTFPAGFELGVAASAVQIEGPIAEEGRSPAQLDVLNFLSNSSSNSVANENYYLYKQDIERIAAMGVKYFRFSVPWSRILPFALPGTPINAQGLAHYDDLINFVIEKGMQPAIVLHHNDSPFQFFNNATDITIAPGTDAFVNYGKIIMTHFADRVPIWWTFNEPLLGSRDARSVDAVMIRSHARLAHFYREEINGTGKISLTLNNNFGVPHNPLDPAAVDAASHFNTIQLSTFGNPIFLGLDYPSSFNTSFPDYIPLTPSDLAYINATADFLSIQPDTATIISPPPNETIASCAANITSPSRPYCVTQSTRTTTGWNIGYRSETYVYTTPTFFRTYLNYLWNTFRLPISVTEFGFPVAGEATRETVDQQLDSPRSQYYQIYMSEGLKAIWEDGVQWTGAWAWSFADNWEFGSYEAQFGVQTVNRTTMERGYKKSFFEFVDFVEGRRQKGEKS</sequence>
<dbReference type="PANTHER" id="PTHR10353">
    <property type="entry name" value="GLYCOSYL HYDROLASE"/>
    <property type="match status" value="1"/>
</dbReference>
<evidence type="ECO:0000256" key="1">
    <source>
        <dbReference type="RuleBase" id="RU003690"/>
    </source>
</evidence>
<accession>A0A8K0PAV4</accession>
<dbReference type="InterPro" id="IPR001360">
    <property type="entry name" value="Glyco_hydro_1"/>
</dbReference>
<comment type="caution">
    <text evidence="3">The sequence shown here is derived from an EMBL/GenBank/DDBJ whole genome shotgun (WGS) entry which is preliminary data.</text>
</comment>
<dbReference type="OrthoDB" id="65569at2759"/>
<evidence type="ECO:0008006" key="5">
    <source>
        <dbReference type="Google" id="ProtNLM"/>
    </source>
</evidence>
<dbReference type="Gene3D" id="3.20.20.80">
    <property type="entry name" value="Glycosidases"/>
    <property type="match status" value="1"/>
</dbReference>
<gene>
    <name evidence="3" type="ORF">KVT40_006801</name>
</gene>
<dbReference type="EMBL" id="JAESVG020000008">
    <property type="protein sequence ID" value="KAG8625050.1"/>
    <property type="molecule type" value="Genomic_DNA"/>
</dbReference>